<dbReference type="InterPro" id="IPR022399">
    <property type="entry name" value="TadA-like_ATPase"/>
</dbReference>
<dbReference type="EMBL" id="MAQA01000043">
    <property type="protein sequence ID" value="OCI30180.1"/>
    <property type="molecule type" value="Genomic_DNA"/>
</dbReference>
<keyword evidence="2" id="KW-0812">Transmembrane</keyword>
<evidence type="ECO:0000313" key="4">
    <source>
        <dbReference type="EMBL" id="OCI30180.1"/>
    </source>
</evidence>
<feature type="transmembrane region" description="Helical" evidence="2">
    <location>
        <begin position="488"/>
        <end position="508"/>
    </location>
</feature>
<evidence type="ECO:0000256" key="1">
    <source>
        <dbReference type="ARBA" id="ARBA00006611"/>
    </source>
</evidence>
<dbReference type="InterPro" id="IPR001482">
    <property type="entry name" value="T2SS/T4SS_dom"/>
</dbReference>
<evidence type="ECO:0000313" key="5">
    <source>
        <dbReference type="Proteomes" id="UP000093412"/>
    </source>
</evidence>
<dbReference type="SUPFAM" id="SSF52540">
    <property type="entry name" value="P-loop containing nucleoside triphosphate hydrolases"/>
    <property type="match status" value="1"/>
</dbReference>
<sequence>MSPIDDGLLAEVRGRVVGGAPADDTELRAALRGSGRVLGSDALSDLTRRARAELYGAGPLQPLLEDPEVTDVLVNSPAEVWVDRGVGLERAPVHLGSAAQVRALAVRLAAAGGQRLDDASPLVDARLPDGTRLHAAIAPVCESGAVISLRVLRSRAFTLDELVGSGALPAPWAPVLRRLVAARANMLVSGGTGTGKTTLLAALLSLVPGRERVVCVEEARELVPDHPHVVPLTARRPNVEGAGAVDLADLVRNALRMRPDRIVLGECRGAEVREVLMALNTGHDGGLATIHANSASVVPARLEALAALAGMTREAVAAQAAGALDVVLHLRRSGRVRYLAEIGVARALGRRTVAGRSVRLLVSHVASLVRSGSAPGAAWATAAGVRVDSRGVPDAADLLALVGARGSGEAPGQVAAVVAASRLAADVGAPLGAVLESIAQALSAESEARADREASLAGPQATARVLLWLPAVGVLLGAVLGVDPVATALGGGVGSAGLLAGGVLLLVGRRWSGRLVARARAAGAPP</sequence>
<dbReference type="InterPro" id="IPR050921">
    <property type="entry name" value="T4SS_GSP_E_ATPase"/>
</dbReference>
<feature type="domain" description="Bacterial type II secretion system protein E" evidence="3">
    <location>
        <begin position="56"/>
        <end position="318"/>
    </location>
</feature>
<proteinExistence type="inferred from homology"/>
<dbReference type="PANTHER" id="PTHR30486:SF6">
    <property type="entry name" value="TYPE IV PILUS RETRACTATION ATPASE PILT"/>
    <property type="match status" value="1"/>
</dbReference>
<dbReference type="Pfam" id="PF00437">
    <property type="entry name" value="T2SSE"/>
    <property type="match status" value="1"/>
</dbReference>
<organism evidence="4 5">
    <name type="scientific">Oerskovia enterophila</name>
    <dbReference type="NCBI Taxonomy" id="43678"/>
    <lineage>
        <taxon>Bacteria</taxon>
        <taxon>Bacillati</taxon>
        <taxon>Actinomycetota</taxon>
        <taxon>Actinomycetes</taxon>
        <taxon>Micrococcales</taxon>
        <taxon>Cellulomonadaceae</taxon>
        <taxon>Oerskovia</taxon>
    </lineage>
</organism>
<evidence type="ECO:0000259" key="3">
    <source>
        <dbReference type="Pfam" id="PF00437"/>
    </source>
</evidence>
<keyword evidence="2" id="KW-1133">Transmembrane helix</keyword>
<accession>A0ABX2Y8C0</accession>
<dbReference type="PANTHER" id="PTHR30486">
    <property type="entry name" value="TWITCHING MOTILITY PROTEIN PILT"/>
    <property type="match status" value="1"/>
</dbReference>
<evidence type="ECO:0000256" key="2">
    <source>
        <dbReference type="SAM" id="Phobius"/>
    </source>
</evidence>
<comment type="similarity">
    <text evidence="1">Belongs to the GSP E family.</text>
</comment>
<reference evidence="4 5" key="1">
    <citation type="submission" date="2016-06" db="EMBL/GenBank/DDBJ databases">
        <title>Genome sequence of Oerskovia enterophila DSM 43852.</title>
        <authorList>
            <person name="Poehlein A."/>
            <person name="Jag V."/>
            <person name="Bengelsdorf F.R."/>
            <person name="Daniel R."/>
            <person name="Duerre P."/>
        </authorList>
    </citation>
    <scope>NUCLEOTIDE SEQUENCE [LARGE SCALE GENOMIC DNA]</scope>
    <source>
        <strain evidence="4 5">DSM 43852</strain>
    </source>
</reference>
<keyword evidence="5" id="KW-1185">Reference proteome</keyword>
<dbReference type="RefSeq" id="WP_139107872.1">
    <property type="nucleotide sequence ID" value="NZ_MAQA01000043.1"/>
</dbReference>
<dbReference type="InterPro" id="IPR027417">
    <property type="entry name" value="P-loop_NTPase"/>
</dbReference>
<name>A0ABX2Y8C0_9CELL</name>
<dbReference type="NCBIfam" id="TIGR03819">
    <property type="entry name" value="heli_sec_ATPase"/>
    <property type="match status" value="1"/>
</dbReference>
<keyword evidence="2" id="KW-0472">Membrane</keyword>
<comment type="caution">
    <text evidence="4">The sequence shown here is derived from an EMBL/GenBank/DDBJ whole genome shotgun (WGS) entry which is preliminary data.</text>
</comment>
<protein>
    <submittedName>
        <fullName evidence="4">Conjugal transfer proteinc</fullName>
    </submittedName>
</protein>
<gene>
    <name evidence="4" type="ORF">OERS_31370</name>
</gene>
<dbReference type="Gene3D" id="3.30.450.380">
    <property type="match status" value="1"/>
</dbReference>
<dbReference type="Proteomes" id="UP000093412">
    <property type="component" value="Unassembled WGS sequence"/>
</dbReference>
<dbReference type="Gene3D" id="3.40.50.300">
    <property type="entry name" value="P-loop containing nucleotide triphosphate hydrolases"/>
    <property type="match status" value="1"/>
</dbReference>